<name>A0A8H7AIE1_9EURO</name>
<proteinExistence type="predicted"/>
<dbReference type="InterPro" id="IPR000772">
    <property type="entry name" value="Ricin_B_lectin"/>
</dbReference>
<accession>A0A8H7AIE1</accession>
<dbReference type="PROSITE" id="PS50231">
    <property type="entry name" value="RICIN_B_LECTIN"/>
    <property type="match status" value="1"/>
</dbReference>
<reference evidence="3" key="1">
    <citation type="submission" date="2020-02" db="EMBL/GenBank/DDBJ databases">
        <authorList>
            <person name="Palmer J.M."/>
        </authorList>
    </citation>
    <scope>NUCLEOTIDE SEQUENCE</scope>
    <source>
        <strain evidence="3">EPUS1.4</strain>
        <tissue evidence="3">Thallus</tissue>
    </source>
</reference>
<dbReference type="Proteomes" id="UP000606974">
    <property type="component" value="Unassembled WGS sequence"/>
</dbReference>
<dbReference type="OrthoDB" id="2131701at2759"/>
<evidence type="ECO:0000313" key="3">
    <source>
        <dbReference type="EMBL" id="KAF7507979.1"/>
    </source>
</evidence>
<dbReference type="EMBL" id="JAACFV010000060">
    <property type="protein sequence ID" value="KAF7507979.1"/>
    <property type="molecule type" value="Genomic_DNA"/>
</dbReference>
<keyword evidence="4" id="KW-1185">Reference proteome</keyword>
<sequence length="198" mass="21304">MHVLQVLLSAAILIAGINAAPCENPPFVVAGWKGPGTYGIRNVQAGTSVDLFQGQTNIVGWHTDPTSQNQKWIIISVNSAANTWAILNNGTHGAITYNGWNKQTTAQPFNTNNLAQQWTIEELVTGGPVFFHSAASPNDVLDLSYGSADNGTPIVAYTKTGRENQQWLLDFLSSSTRSNNGPPRTKNDQISLTINVGL</sequence>
<dbReference type="SUPFAM" id="SSF50370">
    <property type="entry name" value="Ricin B-like lectins"/>
    <property type="match status" value="1"/>
</dbReference>
<feature type="signal peptide" evidence="1">
    <location>
        <begin position="1"/>
        <end position="19"/>
    </location>
</feature>
<organism evidence="3 4">
    <name type="scientific">Endocarpon pusillum</name>
    <dbReference type="NCBI Taxonomy" id="364733"/>
    <lineage>
        <taxon>Eukaryota</taxon>
        <taxon>Fungi</taxon>
        <taxon>Dikarya</taxon>
        <taxon>Ascomycota</taxon>
        <taxon>Pezizomycotina</taxon>
        <taxon>Eurotiomycetes</taxon>
        <taxon>Chaetothyriomycetidae</taxon>
        <taxon>Verrucariales</taxon>
        <taxon>Verrucariaceae</taxon>
        <taxon>Endocarpon</taxon>
    </lineage>
</organism>
<dbReference type="InterPro" id="IPR035992">
    <property type="entry name" value="Ricin_B-like_lectins"/>
</dbReference>
<feature type="chain" id="PRO_5034743115" description="Ricin B lectin domain-containing protein" evidence="1">
    <location>
        <begin position="20"/>
        <end position="198"/>
    </location>
</feature>
<dbReference type="Pfam" id="PF14200">
    <property type="entry name" value="RicinB_lectin_2"/>
    <property type="match status" value="1"/>
</dbReference>
<keyword evidence="1" id="KW-0732">Signal</keyword>
<dbReference type="AlphaFoldDB" id="A0A8H7AIE1"/>
<evidence type="ECO:0000256" key="1">
    <source>
        <dbReference type="SAM" id="SignalP"/>
    </source>
</evidence>
<feature type="domain" description="Ricin B lectin" evidence="2">
    <location>
        <begin position="69"/>
        <end position="157"/>
    </location>
</feature>
<dbReference type="Gene3D" id="2.80.10.50">
    <property type="match status" value="1"/>
</dbReference>
<evidence type="ECO:0000259" key="2">
    <source>
        <dbReference type="Pfam" id="PF14200"/>
    </source>
</evidence>
<comment type="caution">
    <text evidence="3">The sequence shown here is derived from an EMBL/GenBank/DDBJ whole genome shotgun (WGS) entry which is preliminary data.</text>
</comment>
<protein>
    <recommendedName>
        <fullName evidence="2">Ricin B lectin domain-containing protein</fullName>
    </recommendedName>
</protein>
<evidence type="ECO:0000313" key="4">
    <source>
        <dbReference type="Proteomes" id="UP000606974"/>
    </source>
</evidence>
<gene>
    <name evidence="3" type="ORF">GJ744_009876</name>
</gene>